<gene>
    <name evidence="2" type="ORF">L210DRAFT_3545076</name>
</gene>
<dbReference type="AlphaFoldDB" id="A0AAD4BS33"/>
<sequence length="94" mass="10748">MLCPVLQQLFAAPSTLTCVIVVPCLAQHGYEPIQPREQQIWLPVLRRDAHVRVRVPLRVTPAHVPFLLFPDARLPECQKHVGRPHPARLYESTQ</sequence>
<evidence type="ECO:0000313" key="2">
    <source>
        <dbReference type="EMBL" id="KAF8437960.1"/>
    </source>
</evidence>
<proteinExistence type="predicted"/>
<feature type="chain" id="PRO_5042135280" description="Secreted protein" evidence="1">
    <location>
        <begin position="27"/>
        <end position="94"/>
    </location>
</feature>
<evidence type="ECO:0000313" key="3">
    <source>
        <dbReference type="Proteomes" id="UP001194468"/>
    </source>
</evidence>
<keyword evidence="1" id="KW-0732">Signal</keyword>
<reference evidence="2" key="2">
    <citation type="journal article" date="2020" name="Nat. Commun.">
        <title>Large-scale genome sequencing of mycorrhizal fungi provides insights into the early evolution of symbiotic traits.</title>
        <authorList>
            <person name="Miyauchi S."/>
            <person name="Kiss E."/>
            <person name="Kuo A."/>
            <person name="Drula E."/>
            <person name="Kohler A."/>
            <person name="Sanchez-Garcia M."/>
            <person name="Morin E."/>
            <person name="Andreopoulos B."/>
            <person name="Barry K.W."/>
            <person name="Bonito G."/>
            <person name="Buee M."/>
            <person name="Carver A."/>
            <person name="Chen C."/>
            <person name="Cichocki N."/>
            <person name="Clum A."/>
            <person name="Culley D."/>
            <person name="Crous P.W."/>
            <person name="Fauchery L."/>
            <person name="Girlanda M."/>
            <person name="Hayes R.D."/>
            <person name="Keri Z."/>
            <person name="LaButti K."/>
            <person name="Lipzen A."/>
            <person name="Lombard V."/>
            <person name="Magnuson J."/>
            <person name="Maillard F."/>
            <person name="Murat C."/>
            <person name="Nolan M."/>
            <person name="Ohm R.A."/>
            <person name="Pangilinan J."/>
            <person name="Pereira M.F."/>
            <person name="Perotto S."/>
            <person name="Peter M."/>
            <person name="Pfister S."/>
            <person name="Riley R."/>
            <person name="Sitrit Y."/>
            <person name="Stielow J.B."/>
            <person name="Szollosi G."/>
            <person name="Zifcakova L."/>
            <person name="Stursova M."/>
            <person name="Spatafora J.W."/>
            <person name="Tedersoo L."/>
            <person name="Vaario L.M."/>
            <person name="Yamada A."/>
            <person name="Yan M."/>
            <person name="Wang P."/>
            <person name="Xu J."/>
            <person name="Bruns T."/>
            <person name="Baldrian P."/>
            <person name="Vilgalys R."/>
            <person name="Dunand C."/>
            <person name="Henrissat B."/>
            <person name="Grigoriev I.V."/>
            <person name="Hibbett D."/>
            <person name="Nagy L.G."/>
            <person name="Martin F.M."/>
        </authorList>
    </citation>
    <scope>NUCLEOTIDE SEQUENCE</scope>
    <source>
        <strain evidence="2">BED1</strain>
    </source>
</reference>
<evidence type="ECO:0008006" key="4">
    <source>
        <dbReference type="Google" id="ProtNLM"/>
    </source>
</evidence>
<evidence type="ECO:0000256" key="1">
    <source>
        <dbReference type="SAM" id="SignalP"/>
    </source>
</evidence>
<dbReference type="EMBL" id="WHUW01000017">
    <property type="protein sequence ID" value="KAF8437960.1"/>
    <property type="molecule type" value="Genomic_DNA"/>
</dbReference>
<name>A0AAD4BS33_BOLED</name>
<comment type="caution">
    <text evidence="2">The sequence shown here is derived from an EMBL/GenBank/DDBJ whole genome shotgun (WGS) entry which is preliminary data.</text>
</comment>
<protein>
    <recommendedName>
        <fullName evidence="4">Secreted protein</fullName>
    </recommendedName>
</protein>
<accession>A0AAD4BS33</accession>
<organism evidence="2 3">
    <name type="scientific">Boletus edulis BED1</name>
    <dbReference type="NCBI Taxonomy" id="1328754"/>
    <lineage>
        <taxon>Eukaryota</taxon>
        <taxon>Fungi</taxon>
        <taxon>Dikarya</taxon>
        <taxon>Basidiomycota</taxon>
        <taxon>Agaricomycotina</taxon>
        <taxon>Agaricomycetes</taxon>
        <taxon>Agaricomycetidae</taxon>
        <taxon>Boletales</taxon>
        <taxon>Boletineae</taxon>
        <taxon>Boletaceae</taxon>
        <taxon>Boletoideae</taxon>
        <taxon>Boletus</taxon>
    </lineage>
</organism>
<reference evidence="2" key="1">
    <citation type="submission" date="2019-10" db="EMBL/GenBank/DDBJ databases">
        <authorList>
            <consortium name="DOE Joint Genome Institute"/>
            <person name="Kuo A."/>
            <person name="Miyauchi S."/>
            <person name="Kiss E."/>
            <person name="Drula E."/>
            <person name="Kohler A."/>
            <person name="Sanchez-Garcia M."/>
            <person name="Andreopoulos B."/>
            <person name="Barry K.W."/>
            <person name="Bonito G."/>
            <person name="Buee M."/>
            <person name="Carver A."/>
            <person name="Chen C."/>
            <person name="Cichocki N."/>
            <person name="Clum A."/>
            <person name="Culley D."/>
            <person name="Crous P.W."/>
            <person name="Fauchery L."/>
            <person name="Girlanda M."/>
            <person name="Hayes R."/>
            <person name="Keri Z."/>
            <person name="LaButti K."/>
            <person name="Lipzen A."/>
            <person name="Lombard V."/>
            <person name="Magnuson J."/>
            <person name="Maillard F."/>
            <person name="Morin E."/>
            <person name="Murat C."/>
            <person name="Nolan M."/>
            <person name="Ohm R."/>
            <person name="Pangilinan J."/>
            <person name="Pereira M."/>
            <person name="Perotto S."/>
            <person name="Peter M."/>
            <person name="Riley R."/>
            <person name="Sitrit Y."/>
            <person name="Stielow B."/>
            <person name="Szollosi G."/>
            <person name="Zifcakova L."/>
            <person name="Stursova M."/>
            <person name="Spatafora J.W."/>
            <person name="Tedersoo L."/>
            <person name="Vaario L.-M."/>
            <person name="Yamada A."/>
            <person name="Yan M."/>
            <person name="Wang P."/>
            <person name="Xu J."/>
            <person name="Bruns T."/>
            <person name="Baldrian P."/>
            <person name="Vilgalys R."/>
            <person name="Henrissat B."/>
            <person name="Grigoriev I.V."/>
            <person name="Hibbett D."/>
            <person name="Nagy L.G."/>
            <person name="Martin F.M."/>
        </authorList>
    </citation>
    <scope>NUCLEOTIDE SEQUENCE</scope>
    <source>
        <strain evidence="2">BED1</strain>
    </source>
</reference>
<dbReference type="Proteomes" id="UP001194468">
    <property type="component" value="Unassembled WGS sequence"/>
</dbReference>
<feature type="signal peptide" evidence="1">
    <location>
        <begin position="1"/>
        <end position="26"/>
    </location>
</feature>
<keyword evidence="3" id="KW-1185">Reference proteome</keyword>